<feature type="transmembrane region" description="Helical" evidence="12">
    <location>
        <begin position="16"/>
        <end position="32"/>
    </location>
</feature>
<evidence type="ECO:0000256" key="3">
    <source>
        <dbReference type="ARBA" id="ARBA00022630"/>
    </source>
</evidence>
<evidence type="ECO:0000256" key="10">
    <source>
        <dbReference type="PIRNR" id="PIRNR006268"/>
    </source>
</evidence>
<proteinExistence type="inferred from homology"/>
<comment type="caution">
    <text evidence="13">The sequence shown here is derived from an EMBL/GenBank/DDBJ whole genome shotgun (WGS) entry which is preliminary data.</text>
</comment>
<dbReference type="Gene3D" id="3.10.520.10">
    <property type="entry name" value="ApbE-like domains"/>
    <property type="match status" value="1"/>
</dbReference>
<feature type="binding site" evidence="11">
    <location>
        <position position="300"/>
    </location>
    <ligand>
        <name>Mg(2+)</name>
        <dbReference type="ChEBI" id="CHEBI:18420"/>
    </ligand>
</feature>
<sequence length="349" mass="39422">MARQTHSKEELRKRNLIYSFILFGLIGAVWLYRNVISPEKPTHFYVKGITMGVVPYNVKYIDEESRDFREPIDDLLVAFNQSLSTYIPDSEISTFNKSNEFNFTSNFFYPVLVRGEEIYKETKGAFDPTIQPLVNRWGFGPEEEDKIPTQAEVDSLKELVNYSKIHFDKKGVKKDDPRMQLDFSAIAKGYAVDLVADLLREEGINNFMVEIGGELVCGGINEKGKPWLIGIDNPEAKGAQDGIAYVRISDKALATSGNYRNFYEKDGKKYWHTIDPRTGYPAKSNMISASVITNDCMSADSYATAFMVMGFEEAKALVEKNKDLEAILIYDNNGELGVYTSNGAKAMMK</sequence>
<evidence type="ECO:0000256" key="5">
    <source>
        <dbReference type="ARBA" id="ARBA00022723"/>
    </source>
</evidence>
<evidence type="ECO:0000256" key="4">
    <source>
        <dbReference type="ARBA" id="ARBA00022679"/>
    </source>
</evidence>
<keyword evidence="7 10" id="KW-0460">Magnesium</keyword>
<gene>
    <name evidence="13" type="ORF">BC781_11113</name>
</gene>
<feature type="binding site" evidence="11">
    <location>
        <position position="185"/>
    </location>
    <ligand>
        <name>Mg(2+)</name>
        <dbReference type="ChEBI" id="CHEBI:18420"/>
    </ligand>
</feature>
<comment type="catalytic activity">
    <reaction evidence="9 10">
        <text>L-threonyl-[protein] + FAD = FMN-L-threonyl-[protein] + AMP + H(+)</text>
        <dbReference type="Rhea" id="RHEA:36847"/>
        <dbReference type="Rhea" id="RHEA-COMP:11060"/>
        <dbReference type="Rhea" id="RHEA-COMP:11061"/>
        <dbReference type="ChEBI" id="CHEBI:15378"/>
        <dbReference type="ChEBI" id="CHEBI:30013"/>
        <dbReference type="ChEBI" id="CHEBI:57692"/>
        <dbReference type="ChEBI" id="CHEBI:74257"/>
        <dbReference type="ChEBI" id="CHEBI:456215"/>
        <dbReference type="EC" id="2.7.1.180"/>
    </reaction>
</comment>
<dbReference type="EMBL" id="QGDO01000011">
    <property type="protein sequence ID" value="PWJ34103.1"/>
    <property type="molecule type" value="Genomic_DNA"/>
</dbReference>
<comment type="similarity">
    <text evidence="10">Belongs to the ApbE family.</text>
</comment>
<evidence type="ECO:0000256" key="1">
    <source>
        <dbReference type="ARBA" id="ARBA00011955"/>
    </source>
</evidence>
<protein>
    <recommendedName>
        <fullName evidence="2 10">FAD:protein FMN transferase</fullName>
        <ecNumber evidence="1 10">2.7.1.180</ecNumber>
    </recommendedName>
    <alternativeName>
        <fullName evidence="8 10">Flavin transferase</fullName>
    </alternativeName>
</protein>
<dbReference type="GO" id="GO:0016740">
    <property type="term" value="F:transferase activity"/>
    <property type="evidence" value="ECO:0007669"/>
    <property type="project" value="UniProtKB-UniRule"/>
</dbReference>
<keyword evidence="4 10" id="KW-0808">Transferase</keyword>
<evidence type="ECO:0000256" key="8">
    <source>
        <dbReference type="ARBA" id="ARBA00031306"/>
    </source>
</evidence>
<comment type="cofactor">
    <cofactor evidence="11">
        <name>Mg(2+)</name>
        <dbReference type="ChEBI" id="CHEBI:18420"/>
    </cofactor>
    <cofactor evidence="11">
        <name>Mn(2+)</name>
        <dbReference type="ChEBI" id="CHEBI:29035"/>
    </cofactor>
    <text evidence="11">Magnesium. Can also use manganese.</text>
</comment>
<accession>A0A315YWT1</accession>
<name>A0A315YWT1_SEDFL</name>
<keyword evidence="14" id="KW-1185">Reference proteome</keyword>
<evidence type="ECO:0000256" key="6">
    <source>
        <dbReference type="ARBA" id="ARBA00022827"/>
    </source>
</evidence>
<dbReference type="PANTHER" id="PTHR30040:SF2">
    <property type="entry name" value="FAD:PROTEIN FMN TRANSFERASE"/>
    <property type="match status" value="1"/>
</dbReference>
<keyword evidence="5 10" id="KW-0479">Metal-binding</keyword>
<evidence type="ECO:0000256" key="2">
    <source>
        <dbReference type="ARBA" id="ARBA00016337"/>
    </source>
</evidence>
<reference evidence="13 14" key="1">
    <citation type="submission" date="2018-03" db="EMBL/GenBank/DDBJ databases">
        <title>Genomic Encyclopedia of Archaeal and Bacterial Type Strains, Phase II (KMG-II): from individual species to whole genera.</title>
        <authorList>
            <person name="Goeker M."/>
        </authorList>
    </citation>
    <scope>NUCLEOTIDE SEQUENCE [LARGE SCALE GENOMIC DNA]</scope>
    <source>
        <strain evidence="13 14">DSM 28229</strain>
    </source>
</reference>
<evidence type="ECO:0000256" key="11">
    <source>
        <dbReference type="PIRSR" id="PIRSR006268-2"/>
    </source>
</evidence>
<evidence type="ECO:0000256" key="9">
    <source>
        <dbReference type="ARBA" id="ARBA00048540"/>
    </source>
</evidence>
<dbReference type="OrthoDB" id="9778595at2"/>
<keyword evidence="3 10" id="KW-0285">Flavoprotein</keyword>
<keyword evidence="12" id="KW-0472">Membrane</keyword>
<dbReference type="GO" id="GO:0046872">
    <property type="term" value="F:metal ion binding"/>
    <property type="evidence" value="ECO:0007669"/>
    <property type="project" value="UniProtKB-UniRule"/>
</dbReference>
<dbReference type="InterPro" id="IPR024932">
    <property type="entry name" value="ApbE"/>
</dbReference>
<evidence type="ECO:0000313" key="14">
    <source>
        <dbReference type="Proteomes" id="UP000245535"/>
    </source>
</evidence>
<dbReference type="Pfam" id="PF02424">
    <property type="entry name" value="ApbE"/>
    <property type="match status" value="1"/>
</dbReference>
<keyword evidence="13" id="KW-0449">Lipoprotein</keyword>
<keyword evidence="12" id="KW-0812">Transmembrane</keyword>
<keyword evidence="12" id="KW-1133">Transmembrane helix</keyword>
<evidence type="ECO:0000313" key="13">
    <source>
        <dbReference type="EMBL" id="PWJ34103.1"/>
    </source>
</evidence>
<organism evidence="13 14">
    <name type="scientific">Sediminitomix flava</name>
    <dbReference type="NCBI Taxonomy" id="379075"/>
    <lineage>
        <taxon>Bacteria</taxon>
        <taxon>Pseudomonadati</taxon>
        <taxon>Bacteroidota</taxon>
        <taxon>Cytophagia</taxon>
        <taxon>Cytophagales</taxon>
        <taxon>Flammeovirgaceae</taxon>
        <taxon>Sediminitomix</taxon>
    </lineage>
</organism>
<evidence type="ECO:0000256" key="7">
    <source>
        <dbReference type="ARBA" id="ARBA00022842"/>
    </source>
</evidence>
<dbReference type="SUPFAM" id="SSF143631">
    <property type="entry name" value="ApbE-like"/>
    <property type="match status" value="1"/>
</dbReference>
<dbReference type="InterPro" id="IPR003374">
    <property type="entry name" value="ApbE-like_sf"/>
</dbReference>
<dbReference type="AlphaFoldDB" id="A0A315YWT1"/>
<dbReference type="Proteomes" id="UP000245535">
    <property type="component" value="Unassembled WGS sequence"/>
</dbReference>
<dbReference type="EC" id="2.7.1.180" evidence="1 10"/>
<dbReference type="PANTHER" id="PTHR30040">
    <property type="entry name" value="THIAMINE BIOSYNTHESIS LIPOPROTEIN APBE"/>
    <property type="match status" value="1"/>
</dbReference>
<dbReference type="PIRSF" id="PIRSF006268">
    <property type="entry name" value="ApbE"/>
    <property type="match status" value="1"/>
</dbReference>
<dbReference type="RefSeq" id="WP_109622884.1">
    <property type="nucleotide sequence ID" value="NZ_QGDO01000011.1"/>
</dbReference>
<keyword evidence="6 10" id="KW-0274">FAD</keyword>
<evidence type="ECO:0000256" key="12">
    <source>
        <dbReference type="SAM" id="Phobius"/>
    </source>
</evidence>
<feature type="binding site" evidence="11">
    <location>
        <position position="304"/>
    </location>
    <ligand>
        <name>Mg(2+)</name>
        <dbReference type="ChEBI" id="CHEBI:18420"/>
    </ligand>
</feature>